<protein>
    <submittedName>
        <fullName evidence="5">Transcription elongation regulator</fullName>
    </submittedName>
</protein>
<feature type="compositionally biased region" description="Acidic residues" evidence="2">
    <location>
        <begin position="1007"/>
        <end position="1024"/>
    </location>
</feature>
<feature type="compositionally biased region" description="Basic and acidic residues" evidence="2">
    <location>
        <begin position="964"/>
        <end position="1006"/>
    </location>
</feature>
<dbReference type="SMART" id="SM00441">
    <property type="entry name" value="FF"/>
    <property type="match status" value="6"/>
</dbReference>
<feature type="region of interest" description="Disordered" evidence="2">
    <location>
        <begin position="648"/>
        <end position="739"/>
    </location>
</feature>
<evidence type="ECO:0000313" key="6">
    <source>
        <dbReference type="Proteomes" id="UP001307889"/>
    </source>
</evidence>
<feature type="compositionally biased region" description="Acidic residues" evidence="2">
    <location>
        <begin position="16"/>
        <end position="31"/>
    </location>
</feature>
<gene>
    <name evidence="5" type="ORF">NTJ_14285</name>
</gene>
<keyword evidence="6" id="KW-1185">Reference proteome</keyword>
<feature type="compositionally biased region" description="Polar residues" evidence="2">
    <location>
        <begin position="205"/>
        <end position="225"/>
    </location>
</feature>
<feature type="region of interest" description="Disordered" evidence="2">
    <location>
        <begin position="1253"/>
        <end position="1277"/>
    </location>
</feature>
<feature type="compositionally biased region" description="Polar residues" evidence="2">
    <location>
        <begin position="611"/>
        <end position="629"/>
    </location>
</feature>
<dbReference type="CDD" id="cd00201">
    <property type="entry name" value="WW"/>
    <property type="match status" value="3"/>
</dbReference>
<dbReference type="Proteomes" id="UP001307889">
    <property type="component" value="Chromosome 13"/>
</dbReference>
<feature type="domain" description="FF" evidence="4">
    <location>
        <begin position="772"/>
        <end position="825"/>
    </location>
</feature>
<dbReference type="InterPro" id="IPR045148">
    <property type="entry name" value="TCRG1-like"/>
</dbReference>
<feature type="compositionally biased region" description="Pro residues" evidence="2">
    <location>
        <begin position="413"/>
        <end position="441"/>
    </location>
</feature>
<name>A0ABN7BB24_9HEMI</name>
<dbReference type="Pfam" id="PF00397">
    <property type="entry name" value="WW"/>
    <property type="match status" value="1"/>
</dbReference>
<evidence type="ECO:0000313" key="5">
    <source>
        <dbReference type="EMBL" id="BET01469.1"/>
    </source>
</evidence>
<evidence type="ECO:0000256" key="2">
    <source>
        <dbReference type="SAM" id="MobiDB-lite"/>
    </source>
</evidence>
<evidence type="ECO:0000256" key="1">
    <source>
        <dbReference type="ARBA" id="ARBA00022737"/>
    </source>
</evidence>
<feature type="compositionally biased region" description="Gly residues" evidence="2">
    <location>
        <begin position="46"/>
        <end position="56"/>
    </location>
</feature>
<feature type="compositionally biased region" description="Pro residues" evidence="2">
    <location>
        <begin position="64"/>
        <end position="78"/>
    </location>
</feature>
<dbReference type="InterPro" id="IPR057565">
    <property type="entry name" value="WW_TCRG1_3rd"/>
</dbReference>
<feature type="compositionally biased region" description="Low complexity" evidence="2">
    <location>
        <begin position="403"/>
        <end position="412"/>
    </location>
</feature>
<dbReference type="InterPro" id="IPR036517">
    <property type="entry name" value="FF_domain_sf"/>
</dbReference>
<feature type="compositionally biased region" description="Pro residues" evidence="2">
    <location>
        <begin position="88"/>
        <end position="107"/>
    </location>
</feature>
<feature type="compositionally biased region" description="Basic and acidic residues" evidence="2">
    <location>
        <begin position="727"/>
        <end position="739"/>
    </location>
</feature>
<feature type="compositionally biased region" description="Pro residues" evidence="2">
    <location>
        <begin position="251"/>
        <end position="264"/>
    </location>
</feature>
<dbReference type="SMART" id="SM00456">
    <property type="entry name" value="WW"/>
    <property type="match status" value="3"/>
</dbReference>
<feature type="compositionally biased region" description="Polar residues" evidence="2">
    <location>
        <begin position="265"/>
        <end position="274"/>
    </location>
</feature>
<feature type="region of interest" description="Disordered" evidence="2">
    <location>
        <begin position="561"/>
        <end position="635"/>
    </location>
</feature>
<dbReference type="PROSITE" id="PS50020">
    <property type="entry name" value="WW_DOMAIN_2"/>
    <property type="match status" value="3"/>
</dbReference>
<dbReference type="Pfam" id="PF23517">
    <property type="entry name" value="WW_TCERG1"/>
    <property type="match status" value="1"/>
</dbReference>
<dbReference type="InterPro" id="IPR036020">
    <property type="entry name" value="WW_dom_sf"/>
</dbReference>
<feature type="domain" description="WW" evidence="3">
    <location>
        <begin position="501"/>
        <end position="528"/>
    </location>
</feature>
<feature type="domain" description="WW" evidence="3">
    <location>
        <begin position="632"/>
        <end position="661"/>
    </location>
</feature>
<feature type="compositionally biased region" description="Pro residues" evidence="2">
    <location>
        <begin position="284"/>
        <end position="301"/>
    </location>
</feature>
<feature type="domain" description="WW" evidence="3">
    <location>
        <begin position="325"/>
        <end position="352"/>
    </location>
</feature>
<feature type="domain" description="FF" evidence="4">
    <location>
        <begin position="905"/>
        <end position="960"/>
    </location>
</feature>
<dbReference type="Gene3D" id="1.10.10.440">
    <property type="entry name" value="FF domain"/>
    <property type="match status" value="6"/>
</dbReference>
<accession>A0ABN7BB24</accession>
<feature type="domain" description="FF" evidence="4">
    <location>
        <begin position="837"/>
        <end position="892"/>
    </location>
</feature>
<feature type="compositionally biased region" description="Polar residues" evidence="2">
    <location>
        <begin position="178"/>
        <end position="191"/>
    </location>
</feature>
<dbReference type="InterPro" id="IPR002713">
    <property type="entry name" value="FF_domain"/>
</dbReference>
<proteinExistence type="predicted"/>
<feature type="compositionally biased region" description="Low complexity" evidence="2">
    <location>
        <begin position="235"/>
        <end position="250"/>
    </location>
</feature>
<evidence type="ECO:0000259" key="4">
    <source>
        <dbReference type="PROSITE" id="PS51676"/>
    </source>
</evidence>
<dbReference type="PANTHER" id="PTHR15377:SF3">
    <property type="entry name" value="WW DOMAIN-CONTAINING PROTEIN"/>
    <property type="match status" value="1"/>
</dbReference>
<sequence length="1277" mass="141359">MEDAEDLNNDQTPPGEYEDVPLDDECDDDDYGGSGDFGRQMHRGRGGSGFRGGRGSGNRMDFGGPPPRMGAPHGPPGPRFRGRGFGPRGPPPPGYRGPPPFNGPPGPHGHGPRGPRFRGGPPPPGYDNWGPPMGPPGTMPPHMMGGGPPGMGPPPHMMGPGGPMMPPPGGPYGPPPNMSGQNNGPQPLMSQGSGGSGSSSSGSGRTTPPGTQQSSEDSPSKVNGTPPQSQPPNSPSMSSQQNNGSSSSVQTPPPGTHGAGPPPLMSQNTQNPQQLVPPGTGQMGPPPLSMPPPGLQPPGSGPPQSMMPPGQGPPMGMPPDNGEVWVEAKAADGKAYFYNARTRETTWTKPEGNVKVIMQEQLDAMAQAAANQGGPMTGSVGGHGHIPGDGSKQHNAPPPGMVRPPAAMMGPMGMPPPFGGPPPGFPGGPPPFGMPPPGFPFPGGFPPPWAGGPPPMGGPMGPPMGPPPVISAPPITAVGQISEDASIPQIDPEIVAKASEWTEHRAPDGRMYYYSAKAGGSVWEKPQALKDLDAAKLAAAQGVPMVSQGNAPQAAMLGNNLEEEESQHSKMNMEEDAELEPKLNGEASEDFKREEKMEEESKPAAVEKPTAQVQSTSQDKSKPVSSNPVPGTPWCVVWTGDGRVFFYNPSSRTSVWERPEDLTNRPDVDKMVANPPETASSAASSSTTGATTSTATASSDTSATTGAGIKREAQSNQNEETAPNKKPKVEPVPEVKPVERDIIKDKKAIDIGKEAAMEAEVRAARERAIVPLETRIKSFREMLAEKEVSAFSTWEKELHKIVFDPRYLLLTSKERKQVFDKYVKERAEEERREKRNKMKERKEDFRKLMMEANLHGKSSFNDFASKFAKDERFKNIEKIREREGLFNEFLLEVRKREKEEKMQKRDQIRKDFFVMLKENPDIDRHTRWSEIKKKIDSDARYKAVDSSLQREDWFREHIKRLKEERKREKEGRSSRDERKEKKERERKERSTKSRRSEDKENNKEKEEPEEGENEEMEVDGEPEGEEKTKEREDKEAQEKAARVEASLREREKEVQRTLAVHLRDRDTEREHHKHEEAIQHFNALLADLVRNCELGWREAKRQLRKDHRWELASLLDREEKENLFNYHIQALTLKKKEKFRELLNETSECTLFSSWKEVRKVIKEDPRYSKFSSSDRKCEREFKDYIKDKLVAAKADVLELLQETKLITHKSKALVEENESHMKEIEEMLEKDKRWLVLEPVPDERREILKQYLSDLEKRGPPPPPTACDPSRRSINK</sequence>
<feature type="domain" description="FF" evidence="4">
    <location>
        <begin position="1132"/>
        <end position="1188"/>
    </location>
</feature>
<evidence type="ECO:0000259" key="3">
    <source>
        <dbReference type="PROSITE" id="PS50020"/>
    </source>
</evidence>
<feature type="compositionally biased region" description="Basic and acidic residues" evidence="2">
    <location>
        <begin position="566"/>
        <end position="602"/>
    </location>
</feature>
<feature type="region of interest" description="Disordered" evidence="2">
    <location>
        <begin position="1"/>
        <end position="322"/>
    </location>
</feature>
<dbReference type="SUPFAM" id="SSF51045">
    <property type="entry name" value="WW domain"/>
    <property type="match status" value="3"/>
</dbReference>
<dbReference type="PROSITE" id="PS51676">
    <property type="entry name" value="FF"/>
    <property type="match status" value="4"/>
</dbReference>
<dbReference type="Gene3D" id="2.20.70.10">
    <property type="match status" value="3"/>
</dbReference>
<dbReference type="Pfam" id="PF01846">
    <property type="entry name" value="FF"/>
    <property type="match status" value="6"/>
</dbReference>
<dbReference type="PANTHER" id="PTHR15377">
    <property type="entry name" value="TRANSCRIPTION ELONGATION REGULATOR 1"/>
    <property type="match status" value="1"/>
</dbReference>
<feature type="compositionally biased region" description="Basic and acidic residues" evidence="2">
    <location>
        <begin position="655"/>
        <end position="670"/>
    </location>
</feature>
<keyword evidence="1" id="KW-0677">Repeat</keyword>
<feature type="compositionally biased region" description="Low complexity" evidence="2">
    <location>
        <begin position="678"/>
        <end position="708"/>
    </location>
</feature>
<feature type="compositionally biased region" description="Pro residues" evidence="2">
    <location>
        <begin position="150"/>
        <end position="177"/>
    </location>
</feature>
<feature type="compositionally biased region" description="Basic and acidic residues" evidence="2">
    <location>
        <begin position="1025"/>
        <end position="1053"/>
    </location>
</feature>
<feature type="region of interest" description="Disordered" evidence="2">
    <location>
        <begin position="964"/>
        <end position="1053"/>
    </location>
</feature>
<reference evidence="5 6" key="1">
    <citation type="submission" date="2023-09" db="EMBL/GenBank/DDBJ databases">
        <title>Nesidiocoris tenuis whole genome shotgun sequence.</title>
        <authorList>
            <person name="Shibata T."/>
            <person name="Shimoda M."/>
            <person name="Kobayashi T."/>
            <person name="Uehara T."/>
        </authorList>
    </citation>
    <scope>NUCLEOTIDE SEQUENCE [LARGE SCALE GENOMIC DNA]</scope>
    <source>
        <strain evidence="5 6">Japan</strain>
    </source>
</reference>
<feature type="region of interest" description="Disordered" evidence="2">
    <location>
        <begin position="380"/>
        <end position="441"/>
    </location>
</feature>
<dbReference type="EMBL" id="AP028921">
    <property type="protein sequence ID" value="BET01469.1"/>
    <property type="molecule type" value="Genomic_DNA"/>
</dbReference>
<dbReference type="SUPFAM" id="SSF81698">
    <property type="entry name" value="FF domain"/>
    <property type="match status" value="5"/>
</dbReference>
<dbReference type="PROSITE" id="PS01159">
    <property type="entry name" value="WW_DOMAIN_1"/>
    <property type="match status" value="1"/>
</dbReference>
<organism evidence="5 6">
    <name type="scientific">Nesidiocoris tenuis</name>
    <dbReference type="NCBI Taxonomy" id="355587"/>
    <lineage>
        <taxon>Eukaryota</taxon>
        <taxon>Metazoa</taxon>
        <taxon>Ecdysozoa</taxon>
        <taxon>Arthropoda</taxon>
        <taxon>Hexapoda</taxon>
        <taxon>Insecta</taxon>
        <taxon>Pterygota</taxon>
        <taxon>Neoptera</taxon>
        <taxon>Paraneoptera</taxon>
        <taxon>Hemiptera</taxon>
        <taxon>Heteroptera</taxon>
        <taxon>Panheteroptera</taxon>
        <taxon>Cimicomorpha</taxon>
        <taxon>Miridae</taxon>
        <taxon>Dicyphina</taxon>
        <taxon>Nesidiocoris</taxon>
    </lineage>
</organism>
<dbReference type="InterPro" id="IPR001202">
    <property type="entry name" value="WW_dom"/>
</dbReference>